<feature type="region of interest" description="Disordered" evidence="1">
    <location>
        <begin position="1"/>
        <end position="159"/>
    </location>
</feature>
<keyword evidence="5" id="KW-1185">Reference proteome</keyword>
<feature type="region of interest" description="Disordered" evidence="1">
    <location>
        <begin position="527"/>
        <end position="559"/>
    </location>
</feature>
<sequence>MARRESRHVPYDEAQNDAHAAFWADPSARSRRRGRRRDAEKARPRQTPRPAARQGVRDEPRRDAPPWQEPRPEPGRPVRQQPRQRSPRETVRDEPLTVLPWDVPFDAREWGASAPDARRAAPRAERPQRPEPPPRRPEPPRAPARRRPPARRPHGPADRLGTGALVLSIMVGLGLLAVVERTLLEGGPIGGTDTVGAQGRAERSRPRATRPAQDPPRTAPARPDRDRGGAPAPVPDVQALTDRVRRITLQERGAAARQKYGAAGTAQPIVGTDRISRDRTWAFGTTTIPVPDDSAALPEVAFFAARWTPRSGWQAALSGTSGFGALLTRMPPALMSADEARALNRHATVTAEQAAAAVNGARAGDGLILPWRVGATWSMGAVPTRNSPRPLGSLTFWGGDGTVTAAGDGRLYRFCSAGGGGLVLLVHPSGLATTYYRMRDVVRVRPGSLVRRGEPLGRTGTQRPCGGAPAPRPDVQFGLRRGADDVPFEGARLGGWTFRERAAPLLGFAERGDIQVLTGGLLANLGLAAGPARSGGPKGERPAKKPANDKRRQREDPQQ</sequence>
<feature type="compositionally biased region" description="Basic and acidic residues" evidence="1">
    <location>
        <begin position="86"/>
        <end position="95"/>
    </location>
</feature>
<comment type="caution">
    <text evidence="4">The sequence shown here is derived from an EMBL/GenBank/DDBJ whole genome shotgun (WGS) entry which is preliminary data.</text>
</comment>
<evidence type="ECO:0000313" key="4">
    <source>
        <dbReference type="EMBL" id="MBA8953485.1"/>
    </source>
</evidence>
<feature type="compositionally biased region" description="Basic and acidic residues" evidence="1">
    <location>
        <begin position="55"/>
        <end position="76"/>
    </location>
</feature>
<feature type="compositionally biased region" description="Basic and acidic residues" evidence="1">
    <location>
        <begin position="538"/>
        <end position="559"/>
    </location>
</feature>
<keyword evidence="2" id="KW-0472">Membrane</keyword>
<gene>
    <name evidence="4" type="ORF">HNR61_005138</name>
</gene>
<keyword evidence="2" id="KW-1133">Transmembrane helix</keyword>
<feature type="region of interest" description="Disordered" evidence="1">
    <location>
        <begin position="451"/>
        <end position="473"/>
    </location>
</feature>
<evidence type="ECO:0000313" key="5">
    <source>
        <dbReference type="Proteomes" id="UP000572680"/>
    </source>
</evidence>
<dbReference type="AlphaFoldDB" id="A0A7W3QNC2"/>
<dbReference type="InterPro" id="IPR011055">
    <property type="entry name" value="Dup_hybrid_motif"/>
</dbReference>
<evidence type="ECO:0000256" key="2">
    <source>
        <dbReference type="SAM" id="Phobius"/>
    </source>
</evidence>
<dbReference type="InterPro" id="IPR016047">
    <property type="entry name" value="M23ase_b-sheet_dom"/>
</dbReference>
<reference evidence="4 5" key="1">
    <citation type="submission" date="2020-08" db="EMBL/GenBank/DDBJ databases">
        <title>Genomic Encyclopedia of Type Strains, Phase IV (KMG-IV): sequencing the most valuable type-strain genomes for metagenomic binning, comparative biology and taxonomic classification.</title>
        <authorList>
            <person name="Goeker M."/>
        </authorList>
    </citation>
    <scope>NUCLEOTIDE SEQUENCE [LARGE SCALE GENOMIC DNA]</scope>
    <source>
        <strain evidence="4 5">DSM 44197</strain>
    </source>
</reference>
<dbReference type="Gene3D" id="2.70.70.10">
    <property type="entry name" value="Glucose Permease (Domain IIA)"/>
    <property type="match status" value="1"/>
</dbReference>
<feature type="domain" description="M23ase beta-sheet core" evidence="3">
    <location>
        <begin position="402"/>
        <end position="483"/>
    </location>
</feature>
<feature type="compositionally biased region" description="Basic and acidic residues" evidence="1">
    <location>
        <begin position="116"/>
        <end position="139"/>
    </location>
</feature>
<dbReference type="Pfam" id="PF01551">
    <property type="entry name" value="Peptidase_M23"/>
    <property type="match status" value="1"/>
</dbReference>
<feature type="region of interest" description="Disordered" evidence="1">
    <location>
        <begin position="185"/>
        <end position="236"/>
    </location>
</feature>
<dbReference type="RefSeq" id="WP_182845689.1">
    <property type="nucleotide sequence ID" value="NZ_JACJIA010000007.1"/>
</dbReference>
<dbReference type="SUPFAM" id="SSF51261">
    <property type="entry name" value="Duplicated hybrid motif"/>
    <property type="match status" value="1"/>
</dbReference>
<feature type="transmembrane region" description="Helical" evidence="2">
    <location>
        <begin position="160"/>
        <end position="179"/>
    </location>
</feature>
<proteinExistence type="predicted"/>
<dbReference type="Proteomes" id="UP000572680">
    <property type="component" value="Unassembled WGS sequence"/>
</dbReference>
<feature type="compositionally biased region" description="Basic residues" evidence="1">
    <location>
        <begin position="143"/>
        <end position="154"/>
    </location>
</feature>
<evidence type="ECO:0000259" key="3">
    <source>
        <dbReference type="Pfam" id="PF01551"/>
    </source>
</evidence>
<evidence type="ECO:0000256" key="1">
    <source>
        <dbReference type="SAM" id="MobiDB-lite"/>
    </source>
</evidence>
<keyword evidence="2" id="KW-0812">Transmembrane</keyword>
<protein>
    <recommendedName>
        <fullName evidence="3">M23ase beta-sheet core domain-containing protein</fullName>
    </recommendedName>
</protein>
<organism evidence="4 5">
    <name type="scientific">Actinomadura namibiensis</name>
    <dbReference type="NCBI Taxonomy" id="182080"/>
    <lineage>
        <taxon>Bacteria</taxon>
        <taxon>Bacillati</taxon>
        <taxon>Actinomycetota</taxon>
        <taxon>Actinomycetes</taxon>
        <taxon>Streptosporangiales</taxon>
        <taxon>Thermomonosporaceae</taxon>
        <taxon>Actinomadura</taxon>
    </lineage>
</organism>
<name>A0A7W3QNC2_ACTNM</name>
<dbReference type="EMBL" id="JACJIA010000007">
    <property type="protein sequence ID" value="MBA8953485.1"/>
    <property type="molecule type" value="Genomic_DNA"/>
</dbReference>
<accession>A0A7W3QNC2</accession>